<evidence type="ECO:0000256" key="5">
    <source>
        <dbReference type="PROSITE-ProRule" id="PRU00169"/>
    </source>
</evidence>
<keyword evidence="9" id="KW-1185">Reference proteome</keyword>
<feature type="domain" description="HTH luxR-type" evidence="6">
    <location>
        <begin position="149"/>
        <end position="214"/>
    </location>
</feature>
<dbReference type="AlphaFoldDB" id="A0AAW9S0Q8"/>
<feature type="modified residue" description="4-aspartylphosphate" evidence="5">
    <location>
        <position position="56"/>
    </location>
</feature>
<dbReference type="InterPro" id="IPR000792">
    <property type="entry name" value="Tscrpt_reg_LuxR_C"/>
</dbReference>
<dbReference type="SUPFAM" id="SSF52172">
    <property type="entry name" value="CheY-like"/>
    <property type="match status" value="1"/>
</dbReference>
<keyword evidence="1 5" id="KW-0597">Phosphoprotein</keyword>
<keyword evidence="4" id="KW-0804">Transcription</keyword>
<dbReference type="CDD" id="cd06170">
    <property type="entry name" value="LuxR_C_like"/>
    <property type="match status" value="1"/>
</dbReference>
<dbReference type="SMART" id="SM00448">
    <property type="entry name" value="REC"/>
    <property type="match status" value="1"/>
</dbReference>
<dbReference type="RefSeq" id="WP_346823534.1">
    <property type="nucleotide sequence ID" value="NZ_JBDKWZ010000016.1"/>
</dbReference>
<dbReference type="GO" id="GO:0003677">
    <property type="term" value="F:DNA binding"/>
    <property type="evidence" value="ECO:0007669"/>
    <property type="project" value="UniProtKB-KW"/>
</dbReference>
<dbReference type="InterPro" id="IPR058245">
    <property type="entry name" value="NreC/VraR/RcsB-like_REC"/>
</dbReference>
<dbReference type="InterPro" id="IPR001789">
    <property type="entry name" value="Sig_transdc_resp-reg_receiver"/>
</dbReference>
<protein>
    <submittedName>
        <fullName evidence="8">Response regulator transcription factor</fullName>
    </submittedName>
</protein>
<comment type="caution">
    <text evidence="8">The sequence shown here is derived from an EMBL/GenBank/DDBJ whole genome shotgun (WGS) entry which is preliminary data.</text>
</comment>
<dbReference type="PANTHER" id="PTHR43214:SF41">
    <property type="entry name" value="NITRATE_NITRITE RESPONSE REGULATOR PROTEIN NARP"/>
    <property type="match status" value="1"/>
</dbReference>
<accession>A0AAW9S0Q8</accession>
<evidence type="ECO:0000259" key="6">
    <source>
        <dbReference type="PROSITE" id="PS50043"/>
    </source>
</evidence>
<dbReference type="Pfam" id="PF00196">
    <property type="entry name" value="GerE"/>
    <property type="match status" value="1"/>
</dbReference>
<sequence length="218" mass="24416">MNSNSVILVDDHQMFREGLRFLLSKSRQVEVIAEAENGEHFLELLEAHQPDLVLMDINMPKMNGIEATQRALAIHPDLKVIALSMFGDEVYYYNMIHAGVKGFVLKKAGSHDLESAIEAVLNGNDYFSQELLKNVIISLGDSKKIKTNQGQNSLQLSEREQEVLQQICNGLSTKEIAEELNISPRTVEGHKTKLMDKTAAKNTSNLIMIAIKNKLIEI</sequence>
<dbReference type="Pfam" id="PF00072">
    <property type="entry name" value="Response_reg"/>
    <property type="match status" value="1"/>
</dbReference>
<evidence type="ECO:0000256" key="4">
    <source>
        <dbReference type="ARBA" id="ARBA00023163"/>
    </source>
</evidence>
<dbReference type="PRINTS" id="PR00038">
    <property type="entry name" value="HTHLUXR"/>
</dbReference>
<dbReference type="PANTHER" id="PTHR43214">
    <property type="entry name" value="TWO-COMPONENT RESPONSE REGULATOR"/>
    <property type="match status" value="1"/>
</dbReference>
<dbReference type="Proteomes" id="UP001403385">
    <property type="component" value="Unassembled WGS sequence"/>
</dbReference>
<keyword evidence="2" id="KW-0805">Transcription regulation</keyword>
<reference evidence="8 9" key="1">
    <citation type="submission" date="2024-04" db="EMBL/GenBank/DDBJ databases">
        <title>Novel genus in family Flammeovirgaceae.</title>
        <authorList>
            <person name="Nguyen T.H."/>
            <person name="Vuong T.Q."/>
            <person name="Le H."/>
            <person name="Kim S.-G."/>
        </authorList>
    </citation>
    <scope>NUCLEOTIDE SEQUENCE [LARGE SCALE GENOMIC DNA]</scope>
    <source>
        <strain evidence="8 9">JCM 23209</strain>
    </source>
</reference>
<evidence type="ECO:0000313" key="9">
    <source>
        <dbReference type="Proteomes" id="UP001403385"/>
    </source>
</evidence>
<keyword evidence="3" id="KW-0238">DNA-binding</keyword>
<evidence type="ECO:0000256" key="1">
    <source>
        <dbReference type="ARBA" id="ARBA00022553"/>
    </source>
</evidence>
<proteinExistence type="predicted"/>
<gene>
    <name evidence="8" type="ORF">AAG747_22720</name>
</gene>
<name>A0AAW9S0Q8_9BACT</name>
<dbReference type="InterPro" id="IPR039420">
    <property type="entry name" value="WalR-like"/>
</dbReference>
<dbReference type="GO" id="GO:0000160">
    <property type="term" value="P:phosphorelay signal transduction system"/>
    <property type="evidence" value="ECO:0007669"/>
    <property type="project" value="InterPro"/>
</dbReference>
<evidence type="ECO:0000313" key="8">
    <source>
        <dbReference type="EMBL" id="MEN7550752.1"/>
    </source>
</evidence>
<dbReference type="SMART" id="SM00421">
    <property type="entry name" value="HTH_LUXR"/>
    <property type="match status" value="1"/>
</dbReference>
<dbReference type="GO" id="GO:0006355">
    <property type="term" value="P:regulation of DNA-templated transcription"/>
    <property type="evidence" value="ECO:0007669"/>
    <property type="project" value="InterPro"/>
</dbReference>
<dbReference type="InterPro" id="IPR016032">
    <property type="entry name" value="Sig_transdc_resp-reg_C-effctor"/>
</dbReference>
<dbReference type="SUPFAM" id="SSF46894">
    <property type="entry name" value="C-terminal effector domain of the bipartite response regulators"/>
    <property type="match status" value="1"/>
</dbReference>
<dbReference type="Gene3D" id="3.40.50.2300">
    <property type="match status" value="1"/>
</dbReference>
<evidence type="ECO:0000256" key="2">
    <source>
        <dbReference type="ARBA" id="ARBA00023015"/>
    </source>
</evidence>
<dbReference type="InterPro" id="IPR011006">
    <property type="entry name" value="CheY-like_superfamily"/>
</dbReference>
<evidence type="ECO:0000259" key="7">
    <source>
        <dbReference type="PROSITE" id="PS50110"/>
    </source>
</evidence>
<dbReference type="EMBL" id="JBDKWZ010000016">
    <property type="protein sequence ID" value="MEN7550752.1"/>
    <property type="molecule type" value="Genomic_DNA"/>
</dbReference>
<dbReference type="PROSITE" id="PS50043">
    <property type="entry name" value="HTH_LUXR_2"/>
    <property type="match status" value="1"/>
</dbReference>
<organism evidence="8 9">
    <name type="scientific">Rapidithrix thailandica</name>
    <dbReference type="NCBI Taxonomy" id="413964"/>
    <lineage>
        <taxon>Bacteria</taxon>
        <taxon>Pseudomonadati</taxon>
        <taxon>Bacteroidota</taxon>
        <taxon>Cytophagia</taxon>
        <taxon>Cytophagales</taxon>
        <taxon>Flammeovirgaceae</taxon>
        <taxon>Rapidithrix</taxon>
    </lineage>
</organism>
<feature type="domain" description="Response regulatory" evidence="7">
    <location>
        <begin position="5"/>
        <end position="121"/>
    </location>
</feature>
<dbReference type="PROSITE" id="PS50110">
    <property type="entry name" value="RESPONSE_REGULATORY"/>
    <property type="match status" value="1"/>
</dbReference>
<evidence type="ECO:0000256" key="3">
    <source>
        <dbReference type="ARBA" id="ARBA00023125"/>
    </source>
</evidence>
<dbReference type="CDD" id="cd17535">
    <property type="entry name" value="REC_NarL-like"/>
    <property type="match status" value="1"/>
</dbReference>